<proteinExistence type="predicted"/>
<protein>
    <submittedName>
        <fullName evidence="1">Uncharacterized protein</fullName>
    </submittedName>
</protein>
<gene>
    <name evidence="1" type="ORF">QFI96_017510</name>
</gene>
<evidence type="ECO:0000313" key="2">
    <source>
        <dbReference type="Proteomes" id="UP001312893"/>
    </source>
</evidence>
<evidence type="ECO:0000313" key="1">
    <source>
        <dbReference type="EMBL" id="MEL0553493.1"/>
    </source>
</evidence>
<reference evidence="1 2" key="1">
    <citation type="submission" date="2024-04" db="EMBL/GenBank/DDBJ databases">
        <title>Two novel Raoultella species associated with bleeding cankers of broadleaf hosts, Raoultella scottia sp. nov. and Raoultella lignicola sp. nov.</title>
        <authorList>
            <person name="Brady C.L."/>
        </authorList>
    </citation>
    <scope>NUCLEOTIDE SEQUENCE [LARGE SCALE GENOMIC DNA]</scope>
    <source>
        <strain evidence="1 2">TW_WC1a.1</strain>
    </source>
</reference>
<feature type="non-terminal residue" evidence="1">
    <location>
        <position position="1"/>
    </location>
</feature>
<keyword evidence="2" id="KW-1185">Reference proteome</keyword>
<dbReference type="Gene3D" id="1.20.120.330">
    <property type="entry name" value="Nucleotidyltransferases domain 2"/>
    <property type="match status" value="1"/>
</dbReference>
<dbReference type="Proteomes" id="UP001312893">
    <property type="component" value="Unassembled WGS sequence"/>
</dbReference>
<comment type="caution">
    <text evidence="1">The sequence shown here is derived from an EMBL/GenBank/DDBJ whole genome shotgun (WGS) entry which is preliminary data.</text>
</comment>
<dbReference type="RefSeq" id="WP_331851393.1">
    <property type="nucleotide sequence ID" value="NZ_JARXNK020000104.1"/>
</dbReference>
<dbReference type="EMBL" id="JARXNK020000104">
    <property type="protein sequence ID" value="MEL0553493.1"/>
    <property type="molecule type" value="Genomic_DNA"/>
</dbReference>
<name>A0ABU9FC73_9ENTR</name>
<sequence>VGYRSCISRAYYGMFHEAMTSLTNVPAYSANHHGNLIGYMTTASECKNEPFDKHKLKVMGYNLKQMRDCRNEADYDITEVTVSKEMAEAGIEAADIFFGKWLALKEAKAS</sequence>
<organism evidence="1 2">
    <name type="scientific">Raoultella lignicola</name>
    <dbReference type="NCBI Taxonomy" id="3040939"/>
    <lineage>
        <taxon>Bacteria</taxon>
        <taxon>Pseudomonadati</taxon>
        <taxon>Pseudomonadota</taxon>
        <taxon>Gammaproteobacteria</taxon>
        <taxon>Enterobacterales</taxon>
        <taxon>Enterobacteriaceae</taxon>
        <taxon>Klebsiella/Raoultella group</taxon>
        <taxon>Raoultella</taxon>
    </lineage>
</organism>
<accession>A0ABU9FC73</accession>